<evidence type="ECO:0000313" key="3">
    <source>
        <dbReference type="EMBL" id="CAL1159275.1"/>
    </source>
</evidence>
<dbReference type="SUPFAM" id="SSF51695">
    <property type="entry name" value="PLC-like phosphodiesterases"/>
    <property type="match status" value="1"/>
</dbReference>
<reference evidence="3" key="2">
    <citation type="submission" date="2024-04" db="EMBL/GenBank/DDBJ databases">
        <authorList>
            <person name="Chen Y."/>
            <person name="Shah S."/>
            <person name="Dougan E. K."/>
            <person name="Thang M."/>
            <person name="Chan C."/>
        </authorList>
    </citation>
    <scope>NUCLEOTIDE SEQUENCE [LARGE SCALE GENOMIC DNA]</scope>
</reference>
<dbReference type="GO" id="GO:0006629">
    <property type="term" value="P:lipid metabolic process"/>
    <property type="evidence" value="ECO:0007669"/>
    <property type="project" value="InterPro"/>
</dbReference>
<name>A0A9P1D8X4_9DINO</name>
<dbReference type="PANTHER" id="PTHR46211:SF1">
    <property type="entry name" value="GLYCEROPHOSPHODIESTER PHOSPHODIESTERASE, CYTOPLASMIC"/>
    <property type="match status" value="1"/>
</dbReference>
<dbReference type="GO" id="GO:0008081">
    <property type="term" value="F:phosphoric diester hydrolase activity"/>
    <property type="evidence" value="ECO:0007669"/>
    <property type="project" value="InterPro"/>
</dbReference>
<evidence type="ECO:0000259" key="1">
    <source>
        <dbReference type="PROSITE" id="PS51704"/>
    </source>
</evidence>
<dbReference type="OrthoDB" id="1058301at2759"/>
<evidence type="ECO:0000313" key="4">
    <source>
        <dbReference type="EMBL" id="CAL4793212.1"/>
    </source>
</evidence>
<protein>
    <submittedName>
        <fullName evidence="4">Glycerophosphoryl diester phosphodiesterase YhdW</fullName>
    </submittedName>
</protein>
<sequence>MAAYSSEHSWLRDFVPKLNEGLRGKLVAHRGFHDPLLSDLRPLECTLPALQMAWESGVLNCECDVRLSSDEQIILLHDPNLDRLVEESARPTPNANTIMAEELLRWPLKQPEIHIPLLQDALQSALRSGNRLVIELKGSPGSPSVGAAVAQLFAKDPTLLEACALVMSFEIPELLAFAAAVVLQRPKLLLLTAVSREGLEEKYQTLDLDSPAWEEQALQYLARKDLSLDGFYIEWTERLSNADASAFEKLCGMCTVGVWQHFGQTDSEEEASRLLDLGASFCNTDWPTSFIPA</sequence>
<dbReference type="InterPro" id="IPR030395">
    <property type="entry name" value="GP_PDE_dom"/>
</dbReference>
<evidence type="ECO:0000313" key="2">
    <source>
        <dbReference type="EMBL" id="CAI4005900.1"/>
    </source>
</evidence>
<dbReference type="PANTHER" id="PTHR46211">
    <property type="entry name" value="GLYCEROPHOSPHORYL DIESTER PHOSPHODIESTERASE"/>
    <property type="match status" value="1"/>
</dbReference>
<dbReference type="AlphaFoldDB" id="A0A9P1D8X4"/>
<reference evidence="2" key="1">
    <citation type="submission" date="2022-10" db="EMBL/GenBank/DDBJ databases">
        <authorList>
            <person name="Chen Y."/>
            <person name="Dougan E. K."/>
            <person name="Chan C."/>
            <person name="Rhodes N."/>
            <person name="Thang M."/>
        </authorList>
    </citation>
    <scope>NUCLEOTIDE SEQUENCE</scope>
</reference>
<dbReference type="Gene3D" id="3.20.20.190">
    <property type="entry name" value="Phosphatidylinositol (PI) phosphodiesterase"/>
    <property type="match status" value="1"/>
</dbReference>
<dbReference type="EMBL" id="CAMXCT010003720">
    <property type="protein sequence ID" value="CAI4005900.1"/>
    <property type="molecule type" value="Genomic_DNA"/>
</dbReference>
<gene>
    <name evidence="2" type="ORF">C1SCF055_LOCUS31585</name>
</gene>
<feature type="domain" description="GP-PDE" evidence="1">
    <location>
        <begin position="24"/>
        <end position="293"/>
    </location>
</feature>
<dbReference type="InterPro" id="IPR017946">
    <property type="entry name" value="PLC-like_Pdiesterase_TIM-brl"/>
</dbReference>
<dbReference type="PROSITE" id="PS51704">
    <property type="entry name" value="GP_PDE"/>
    <property type="match status" value="1"/>
</dbReference>
<dbReference type="EMBL" id="CAMXCT020003720">
    <property type="protein sequence ID" value="CAL1159275.1"/>
    <property type="molecule type" value="Genomic_DNA"/>
</dbReference>
<dbReference type="EMBL" id="CAMXCT030003720">
    <property type="protein sequence ID" value="CAL4793212.1"/>
    <property type="molecule type" value="Genomic_DNA"/>
</dbReference>
<dbReference type="Proteomes" id="UP001152797">
    <property type="component" value="Unassembled WGS sequence"/>
</dbReference>
<evidence type="ECO:0000313" key="5">
    <source>
        <dbReference type="Proteomes" id="UP001152797"/>
    </source>
</evidence>
<accession>A0A9P1D8X4</accession>
<organism evidence="2">
    <name type="scientific">Cladocopium goreaui</name>
    <dbReference type="NCBI Taxonomy" id="2562237"/>
    <lineage>
        <taxon>Eukaryota</taxon>
        <taxon>Sar</taxon>
        <taxon>Alveolata</taxon>
        <taxon>Dinophyceae</taxon>
        <taxon>Suessiales</taxon>
        <taxon>Symbiodiniaceae</taxon>
        <taxon>Cladocopium</taxon>
    </lineage>
</organism>
<comment type="caution">
    <text evidence="2">The sequence shown here is derived from an EMBL/GenBank/DDBJ whole genome shotgun (WGS) entry which is preliminary data.</text>
</comment>
<proteinExistence type="predicted"/>
<keyword evidence="5" id="KW-1185">Reference proteome</keyword>
<dbReference type="Pfam" id="PF03009">
    <property type="entry name" value="GDPD"/>
    <property type="match status" value="1"/>
</dbReference>